<proteinExistence type="inferred from homology"/>
<dbReference type="PROSITE" id="PS00162">
    <property type="entry name" value="ALPHA_CA_1"/>
    <property type="match status" value="2"/>
</dbReference>
<protein>
    <recommendedName>
        <fullName evidence="4">Carbonic anhydrase</fullName>
        <ecNumber evidence="4">4.2.1.1</ecNumber>
    </recommendedName>
</protein>
<keyword evidence="8" id="KW-1185">Reference proteome</keyword>
<evidence type="ECO:0000313" key="7">
    <source>
        <dbReference type="Ensembl" id="ENSSFAP00005056222.1"/>
    </source>
</evidence>
<reference evidence="7" key="1">
    <citation type="submission" date="2019-06" db="EMBL/GenBank/DDBJ databases">
        <authorList>
            <consortium name="Wellcome Sanger Institute Data Sharing"/>
        </authorList>
    </citation>
    <scope>NUCLEOTIDE SEQUENCE [LARGE SCALE GENOMIC DNA]</scope>
</reference>
<dbReference type="PROSITE" id="PS51144">
    <property type="entry name" value="ALPHA_CA_2"/>
    <property type="match status" value="2"/>
</dbReference>
<comment type="function">
    <text evidence="4">Reversible hydration of carbon dioxide.</text>
</comment>
<dbReference type="InterPro" id="IPR001148">
    <property type="entry name" value="CA_dom"/>
</dbReference>
<dbReference type="PANTHER" id="PTHR18952">
    <property type="entry name" value="CARBONIC ANHYDRASE"/>
    <property type="match status" value="1"/>
</dbReference>
<dbReference type="OrthoDB" id="429145at2759"/>
<evidence type="ECO:0000313" key="8">
    <source>
        <dbReference type="Proteomes" id="UP000472267"/>
    </source>
</evidence>
<evidence type="ECO:0000256" key="4">
    <source>
        <dbReference type="RuleBase" id="RU367011"/>
    </source>
</evidence>
<gene>
    <name evidence="7" type="primary">LOC115393661</name>
</gene>
<comment type="similarity">
    <text evidence="1 4">Belongs to the alpha-carbonic anhydrase family.</text>
</comment>
<keyword evidence="2 4" id="KW-0479">Metal-binding</keyword>
<sequence>MNACSQGDVFKALRIFDLGSKMYLVSVVLFLSLGTLVQGSSGGGWCYTGCEQSPQHWSDIPGSFCGGKSQSPIDIVTSEVVAHADLHNFTFVNFSYQHAIEHLENNGHTVKLTLEDGAVEVSGGGLNGSYSALQFHFHWGDTEFHPGSEHTVDGHRYPMEMHIVTIKKGLTVEQAKVHPEGIAALGFFINATEHGNKSEPWRMLTSYVTKNDTEVKLNHTFSIDDLIGEVDRTKFYRYHGSLTTPNCSEVVVWTVFYEPIEIHKDLIRMFPVKAGFTNIHRPTQALNGRHVYASPATPLPPLPPSPSWCYDSHCYYEPSKWHLLPGSSCGGQRQSPVNIETEKAVEKSSLGEFEFTNFDNKHAIKYITNTGHAVKCVMADDSVEVSGGGLGHDYTTLQFHFHWGSHDTKGSEHTMDSKRYPMEMHIVNKRKDLTLEEAIATPNGLAVLGFLIESKDSSKSGGGSSGHEDTTSSSSSDMEAWKKLTSYLSAIQNISSQAEVTAEISIDDLLGSVNRDEYYRYNGSLTTPSCNEAVVWTVFTNAVKVDQDLMMKFPTYAGYHDVFRPIQPLHGRIIYRSASGAAARTGHAVLLLLLASLSTLFM</sequence>
<reference evidence="7" key="2">
    <citation type="submission" date="2025-08" db="UniProtKB">
        <authorList>
            <consortium name="Ensembl"/>
        </authorList>
    </citation>
    <scope>IDENTIFICATION</scope>
</reference>
<reference evidence="7" key="3">
    <citation type="submission" date="2025-09" db="UniProtKB">
        <authorList>
            <consortium name="Ensembl"/>
        </authorList>
    </citation>
    <scope>IDENTIFICATION</scope>
</reference>
<dbReference type="InterPro" id="IPR018338">
    <property type="entry name" value="Carbonic_anhydrase_a-class_CS"/>
</dbReference>
<evidence type="ECO:0000259" key="6">
    <source>
        <dbReference type="PROSITE" id="PS51144"/>
    </source>
</evidence>
<dbReference type="SMART" id="SM01057">
    <property type="entry name" value="Carb_anhydrase"/>
    <property type="match status" value="2"/>
</dbReference>
<name>A0A672JST5_SALFA</name>
<keyword evidence="3 4" id="KW-0862">Zinc</keyword>
<dbReference type="InterPro" id="IPR023561">
    <property type="entry name" value="Carbonic_anhydrase_a-class"/>
</dbReference>
<dbReference type="InParanoid" id="A0A672JST5"/>
<dbReference type="SUPFAM" id="SSF51069">
    <property type="entry name" value="Carbonic anhydrase"/>
    <property type="match status" value="2"/>
</dbReference>
<dbReference type="Gene3D" id="3.10.200.10">
    <property type="entry name" value="Alpha carbonic anhydrase"/>
    <property type="match status" value="2"/>
</dbReference>
<dbReference type="GO" id="GO:0008270">
    <property type="term" value="F:zinc ion binding"/>
    <property type="evidence" value="ECO:0007669"/>
    <property type="project" value="UniProtKB-UniRule"/>
</dbReference>
<dbReference type="GO" id="GO:0004089">
    <property type="term" value="F:carbonate dehydratase activity"/>
    <property type="evidence" value="ECO:0007669"/>
    <property type="project" value="UniProtKB-UniRule"/>
</dbReference>
<evidence type="ECO:0000256" key="2">
    <source>
        <dbReference type="ARBA" id="ARBA00022723"/>
    </source>
</evidence>
<dbReference type="AlphaFoldDB" id="A0A672JST5"/>
<evidence type="ECO:0000256" key="1">
    <source>
        <dbReference type="ARBA" id="ARBA00010718"/>
    </source>
</evidence>
<feature type="domain" description="Alpha-carbonic anhydrase" evidence="6">
    <location>
        <begin position="306"/>
        <end position="578"/>
    </location>
</feature>
<accession>A0A672JST5</accession>
<dbReference type="Ensembl" id="ENSSFAT00005057934.1">
    <property type="protein sequence ID" value="ENSSFAP00005056222.1"/>
    <property type="gene ID" value="ENSSFAG00005026601.1"/>
</dbReference>
<evidence type="ECO:0000256" key="5">
    <source>
        <dbReference type="SAM" id="MobiDB-lite"/>
    </source>
</evidence>
<dbReference type="GO" id="GO:0005886">
    <property type="term" value="C:plasma membrane"/>
    <property type="evidence" value="ECO:0007669"/>
    <property type="project" value="TreeGrafter"/>
</dbReference>
<dbReference type="RefSeq" id="XP_029954625.1">
    <property type="nucleotide sequence ID" value="XM_030098765.1"/>
</dbReference>
<organism evidence="7 8">
    <name type="scientific">Salarias fasciatus</name>
    <name type="common">Jewelled blenny</name>
    <name type="synonym">Blennius fasciatus</name>
    <dbReference type="NCBI Taxonomy" id="181472"/>
    <lineage>
        <taxon>Eukaryota</taxon>
        <taxon>Metazoa</taxon>
        <taxon>Chordata</taxon>
        <taxon>Craniata</taxon>
        <taxon>Vertebrata</taxon>
        <taxon>Euteleostomi</taxon>
        <taxon>Actinopterygii</taxon>
        <taxon>Neopterygii</taxon>
        <taxon>Teleostei</taxon>
        <taxon>Neoteleostei</taxon>
        <taxon>Acanthomorphata</taxon>
        <taxon>Ovalentaria</taxon>
        <taxon>Blenniimorphae</taxon>
        <taxon>Blenniiformes</taxon>
        <taxon>Blennioidei</taxon>
        <taxon>Blenniidae</taxon>
        <taxon>Salariinae</taxon>
        <taxon>Salarias</taxon>
    </lineage>
</organism>
<dbReference type="Pfam" id="PF00194">
    <property type="entry name" value="Carb_anhydrase"/>
    <property type="match status" value="2"/>
</dbReference>
<dbReference type="Proteomes" id="UP000472267">
    <property type="component" value="Chromosome 8"/>
</dbReference>
<comment type="catalytic activity">
    <reaction evidence="4">
        <text>hydrogencarbonate + H(+) = CO2 + H2O</text>
        <dbReference type="Rhea" id="RHEA:10748"/>
        <dbReference type="ChEBI" id="CHEBI:15377"/>
        <dbReference type="ChEBI" id="CHEBI:15378"/>
        <dbReference type="ChEBI" id="CHEBI:16526"/>
        <dbReference type="ChEBI" id="CHEBI:17544"/>
        <dbReference type="EC" id="4.2.1.1"/>
    </reaction>
</comment>
<feature type="region of interest" description="Disordered" evidence="5">
    <location>
        <begin position="456"/>
        <end position="477"/>
    </location>
</feature>
<dbReference type="OMA" id="WCYTGCE"/>
<feature type="domain" description="Alpha-carbonic anhydrase" evidence="6">
    <location>
        <begin position="43"/>
        <end position="295"/>
    </location>
</feature>
<comment type="cofactor">
    <cofactor evidence="4">
        <name>Zn(2+)</name>
        <dbReference type="ChEBI" id="CHEBI:29105"/>
    </cofactor>
</comment>
<dbReference type="GeneID" id="115393661"/>
<dbReference type="EC" id="4.2.1.1" evidence="4"/>
<dbReference type="InterPro" id="IPR036398">
    <property type="entry name" value="CA_dom_sf"/>
</dbReference>
<keyword evidence="4" id="KW-0456">Lyase</keyword>
<dbReference type="PANTHER" id="PTHR18952:SF200">
    <property type="entry name" value="CARBONIC ANHYDRASE"/>
    <property type="match status" value="1"/>
</dbReference>
<evidence type="ECO:0000256" key="3">
    <source>
        <dbReference type="ARBA" id="ARBA00022833"/>
    </source>
</evidence>